<keyword evidence="2" id="KW-0285">Flavoprotein</keyword>
<accession>A0ABV2ABQ0</accession>
<proteinExistence type="predicted"/>
<evidence type="ECO:0000313" key="7">
    <source>
        <dbReference type="Proteomes" id="UP001465331"/>
    </source>
</evidence>
<dbReference type="InterPro" id="IPR003953">
    <property type="entry name" value="FAD-dep_OxRdtase_2_FAD-bd"/>
</dbReference>
<comment type="caution">
    <text evidence="6">The sequence shown here is derived from an EMBL/GenBank/DDBJ whole genome shotgun (WGS) entry which is preliminary data.</text>
</comment>
<evidence type="ECO:0000256" key="2">
    <source>
        <dbReference type="ARBA" id="ARBA00022630"/>
    </source>
</evidence>
<dbReference type="InterPro" id="IPR027477">
    <property type="entry name" value="Succ_DH/fumarate_Rdtase_cat_sf"/>
</dbReference>
<name>A0ABV2ABQ0_9GAMM</name>
<dbReference type="SUPFAM" id="SSF51905">
    <property type="entry name" value="FAD/NAD(P)-binding domain"/>
    <property type="match status" value="1"/>
</dbReference>
<dbReference type="NCBIfam" id="NF005511">
    <property type="entry name" value="PRK07121.1-4"/>
    <property type="match status" value="1"/>
</dbReference>
<dbReference type="Gene3D" id="3.50.50.60">
    <property type="entry name" value="FAD/NAD(P)-binding domain"/>
    <property type="match status" value="3"/>
</dbReference>
<dbReference type="InterPro" id="IPR050315">
    <property type="entry name" value="FAD-oxidoreductase_2"/>
</dbReference>
<reference evidence="6 7" key="1">
    <citation type="submission" date="2024-06" db="EMBL/GenBank/DDBJ databases">
        <authorList>
            <person name="Li Z."/>
            <person name="Jiang Y."/>
        </authorList>
    </citation>
    <scope>NUCLEOTIDE SEQUENCE [LARGE SCALE GENOMIC DNA]</scope>
    <source>
        <strain evidence="6 7">HSW-8</strain>
    </source>
</reference>
<dbReference type="PANTHER" id="PTHR43400:SF10">
    <property type="entry name" value="3-OXOSTEROID 1-DEHYDROGENASE"/>
    <property type="match status" value="1"/>
</dbReference>
<dbReference type="Proteomes" id="UP001465331">
    <property type="component" value="Unassembled WGS sequence"/>
</dbReference>
<evidence type="ECO:0000313" key="6">
    <source>
        <dbReference type="EMBL" id="MES0874673.1"/>
    </source>
</evidence>
<dbReference type="EMBL" id="JBEPIJ010000013">
    <property type="protein sequence ID" value="MES0874673.1"/>
    <property type="molecule type" value="Genomic_DNA"/>
</dbReference>
<dbReference type="InterPro" id="IPR036188">
    <property type="entry name" value="FAD/NAD-bd_sf"/>
</dbReference>
<organism evidence="6 7">
    <name type="scientific">Sinimarinibacterium thermocellulolyticum</name>
    <dbReference type="NCBI Taxonomy" id="3170016"/>
    <lineage>
        <taxon>Bacteria</taxon>
        <taxon>Pseudomonadati</taxon>
        <taxon>Pseudomonadota</taxon>
        <taxon>Gammaproteobacteria</taxon>
        <taxon>Nevskiales</taxon>
        <taxon>Nevskiaceae</taxon>
        <taxon>Sinimarinibacterium</taxon>
    </lineage>
</organism>
<sequence length="551" mass="59024">MTSAEPGVLAVEPPLDGSALRETDWDRSCDVLVVGLGAAGGAAAIAAKEAGADVVVAERFDGGGATIKSGGIVYLGGGTRIQKEAGVDDTPQAMFDYLRQECGDAVSEATLRAFCDDSRALLDWLESIGVQFRANPNPPKTSYPRNGTYYYYSGNEAVPAYAAKAKPAARGHRVMAPGIDSGRELYRALERRVAALGIPVLRQTAARRLITDAQGAVIGAELYQLADGSAAQREHQRLMRKAEKVHDFAGGWADRLRAQAAEIEQQHAKRLRVRARRGVVLTTGGFVFNRTLLRAVAPQYLPAMRLGATGCDGSGIRLGASVGGQCARMHKVSAWRFINPPTAWPKGIVVGPDGERFCNEQVYGARLGVDMVEKAGGRAWLILDRRLRRAALREALFGRLWFFQSVPALFLMLFAPRARTPEALAEKLGMPAEALRRTLDDYNACADGSRMDALGKSVDMRARLDAPPYYALDISAGSKTFPCPTITLGGLAVDERSGLVRRDDGSTIAGLYAAGRTAVGVASNGYVSGLSLADCLWSGRRAGRHAATRTD</sequence>
<keyword evidence="7" id="KW-1185">Reference proteome</keyword>
<protein>
    <submittedName>
        <fullName evidence="6">FAD-binding protein</fullName>
    </submittedName>
</protein>
<keyword evidence="4" id="KW-0560">Oxidoreductase</keyword>
<keyword evidence="3" id="KW-0274">FAD</keyword>
<evidence type="ECO:0000256" key="1">
    <source>
        <dbReference type="ARBA" id="ARBA00001974"/>
    </source>
</evidence>
<evidence type="ECO:0000256" key="3">
    <source>
        <dbReference type="ARBA" id="ARBA00022827"/>
    </source>
</evidence>
<comment type="cofactor">
    <cofactor evidence="1">
        <name>FAD</name>
        <dbReference type="ChEBI" id="CHEBI:57692"/>
    </cofactor>
</comment>
<dbReference type="Pfam" id="PF00890">
    <property type="entry name" value="FAD_binding_2"/>
    <property type="match status" value="1"/>
</dbReference>
<gene>
    <name evidence="6" type="ORF">ABSH63_11735</name>
</gene>
<evidence type="ECO:0000256" key="4">
    <source>
        <dbReference type="ARBA" id="ARBA00023002"/>
    </source>
</evidence>
<dbReference type="PANTHER" id="PTHR43400">
    <property type="entry name" value="FUMARATE REDUCTASE"/>
    <property type="match status" value="1"/>
</dbReference>
<dbReference type="SUPFAM" id="SSF56425">
    <property type="entry name" value="Succinate dehydrogenase/fumarate reductase flavoprotein, catalytic domain"/>
    <property type="match status" value="1"/>
</dbReference>
<dbReference type="Gene3D" id="3.90.700.10">
    <property type="entry name" value="Succinate dehydrogenase/fumarate reductase flavoprotein, catalytic domain"/>
    <property type="match status" value="1"/>
</dbReference>
<feature type="domain" description="FAD-dependent oxidoreductase 2 FAD-binding" evidence="5">
    <location>
        <begin position="30"/>
        <end position="522"/>
    </location>
</feature>
<evidence type="ECO:0000259" key="5">
    <source>
        <dbReference type="Pfam" id="PF00890"/>
    </source>
</evidence>